<name>A0ACB8I4I4_CITSI</name>
<organism evidence="1 2">
    <name type="scientific">Citrus sinensis</name>
    <name type="common">Sweet orange</name>
    <name type="synonym">Citrus aurantium var. sinensis</name>
    <dbReference type="NCBI Taxonomy" id="2711"/>
    <lineage>
        <taxon>Eukaryota</taxon>
        <taxon>Viridiplantae</taxon>
        <taxon>Streptophyta</taxon>
        <taxon>Embryophyta</taxon>
        <taxon>Tracheophyta</taxon>
        <taxon>Spermatophyta</taxon>
        <taxon>Magnoliopsida</taxon>
        <taxon>eudicotyledons</taxon>
        <taxon>Gunneridae</taxon>
        <taxon>Pentapetalae</taxon>
        <taxon>rosids</taxon>
        <taxon>malvids</taxon>
        <taxon>Sapindales</taxon>
        <taxon>Rutaceae</taxon>
        <taxon>Aurantioideae</taxon>
        <taxon>Citrus</taxon>
    </lineage>
</organism>
<protein>
    <submittedName>
        <fullName evidence="1">Uncharacterized protein</fullName>
    </submittedName>
</protein>
<sequence length="1621" mass="186490">MDKSWMLMDRTSIEYESGVNEFLKFAILHASNPELLRCPCQACGNLVFHVPAKIRNHLYWKCIDQSYQTWTWHGEGASSRRPSNVKASFDGSQQDDEAADTVEIVNDAFDTCNSNPKSFETLLKDDEKHLFPGCVKFTKLSALIRLYNIKGRNGWSDKSFSDLLSCLSDMLPNKNEIPLSVYEAKKIMVALGLEYEKIHACPNDCILYRKEYKDLSACPTCGMSRWKSPKKSKGIPAKILWYFPPIPRFKRMFQSPRTAKDLIWHVNERVIDGKLCHPADSPSWRLVDQKWSDFAAEERNLRLAIYADGINPHKNFRSSYSCWPIVMITYNLPPWLCMKRKFMMLTMLIFGPRQPGNDIDVYLSPLIDDLKTLWEVGVQIYDAYRQELFTLRAVLLWTISDFPAYGNLFGCSVKGYFACPICGEDTQSCRLKNGKKNVYMRHRRYLPESHLFRDLTKAFDGKPERDFPSKPLSGEETLRKVEGIQNSWGKKTRKRKKIDSDEKICWKKKSIFFSLEYWKHLHVRHMLDVMHIEKNVCKSIYGTLLNIPGKAKDGLNSRLDLVDFNIRKELEPVVEGNHTYLPAACYSLTRVEKVMFCETLFNLKVPEGYCSNFKNLVSMSDLKLIGLKSHDCHALMQQLLPLAIRGILPEPVRYAITRLCFFFNDFCSKVVDVEKLNQIQKDLVVTINLFEMYFLPEFFDIMVHLTVHLVREVRLCGPVYLRWMTNNIETEGPLPGGRLIDIDRDEWKQAHHYVLRNTQAVSNGNDNQSSKSSLLKWLAQGPRPHALSYPGYLINNYCFHIKDRDNDKTTQNSGVTLVAETEQIASAKDKNPIFGEMPYYGVIKEIWVLDHHMIQIPIFKCDWVESHSGVKVDELRTILVDLNRIGHKSDRFILASQAKQVFYVTDQLDPRWIMTMEEYDDDIMSMDDIDDADVDIEDLDLEDFDTNKKIQKTRGIVKMEGVTKNRSDGKRERVRFNSDGQLVGEERHNVISTNGAVTKTLVSILFMDWRKVPKDSKEKIWEYIQNSFDVDDRFKRQCLQIGGSSFRSFRYNLTRHVKKYKAHPNRLRNPPLLYSFIQKGHWDAFVNDRLSKEFKTLSGLQKERQALNLYNHHLGRKGYNGLEEEIKKECGNPNLKVDRSVAWKMARRNPNGGYHPVVIPIVDTIDELTQLAKSGFITTSSENDILAQALKKPERNGRVTGKGRGVKPSSFFHTVNLESDWQREKRLLNEQIVKMKVTIHDLSKSSPKARHSNVCSNRFGSQDMSNETNNKTNPIFEKQKNKDVKKTFVATGTILEYRKPNVLVVIDMVLSPDAHLPIRTSELVYVSDGLGQHILWPEKLVSQAVVVNKMSKSAIKPSKGKLDVNAEVNTPMKVMKPGSQVKVDFEDTFSYKLHTYLTLEEIQDLIDMQELSQNCIAVYMRYLCAETKARLINEKFGFIHPTTLSFFDESTFKHKAKTLADRFQELSAKQFIFLPYNPSCHWILLVIDLPSMVVHYLNSVRNEINVDIKKIVTVGIRMFLAKKGQQMKKINLKWNDVKVPMQIGLCGSVGGVGGGMITGTAVATVVYNLRQRHRTLDMPVIDYDLALLFQPMLVLGISIGVAFNVILSTGTRFPFVCTTLL</sequence>
<proteinExistence type="predicted"/>
<evidence type="ECO:0000313" key="2">
    <source>
        <dbReference type="Proteomes" id="UP000829398"/>
    </source>
</evidence>
<keyword evidence="2" id="KW-1185">Reference proteome</keyword>
<dbReference type="Proteomes" id="UP000829398">
    <property type="component" value="Chromosome 9"/>
</dbReference>
<comment type="caution">
    <text evidence="1">The sequence shown here is derived from an EMBL/GenBank/DDBJ whole genome shotgun (WGS) entry which is preliminary data.</text>
</comment>
<reference evidence="2" key="1">
    <citation type="journal article" date="2023" name="Hortic. Res.">
        <title>A chromosome-level phased genome enabling allele-level studies in sweet orange: a case study on citrus Huanglongbing tolerance.</title>
        <authorList>
            <person name="Wu B."/>
            <person name="Yu Q."/>
            <person name="Deng Z."/>
            <person name="Duan Y."/>
            <person name="Luo F."/>
            <person name="Gmitter F. Jr."/>
        </authorList>
    </citation>
    <scope>NUCLEOTIDE SEQUENCE [LARGE SCALE GENOMIC DNA]</scope>
    <source>
        <strain evidence="2">cv. Valencia</strain>
    </source>
</reference>
<evidence type="ECO:0000313" key="1">
    <source>
        <dbReference type="EMBL" id="KAH9681919.1"/>
    </source>
</evidence>
<accession>A0ACB8I4I4</accession>
<dbReference type="EMBL" id="CM039178">
    <property type="protein sequence ID" value="KAH9681919.1"/>
    <property type="molecule type" value="Genomic_DNA"/>
</dbReference>
<gene>
    <name evidence="1" type="ORF">KPL71_027137</name>
</gene>